<dbReference type="OrthoDB" id="3800069at2759"/>
<reference evidence="3" key="1">
    <citation type="submission" date="2022-10" db="EMBL/GenBank/DDBJ databases">
        <title>Tapping the CABI collections for fungal endophytes: first genome assemblies for Collariella, Neodidymelliopsis, Ascochyta clinopodiicola, Didymella pomorum, Didymosphaeria variabile, Neocosmospora piperis and Neocucurbitaria cava.</title>
        <authorList>
            <person name="Hill R."/>
        </authorList>
    </citation>
    <scope>NUCLEOTIDE SEQUENCE</scope>
    <source>
        <strain evidence="3">IMI 355091</strain>
    </source>
</reference>
<dbReference type="Proteomes" id="UP001140510">
    <property type="component" value="Unassembled WGS sequence"/>
</dbReference>
<name>A0A9W9D500_9PLEO</name>
<keyword evidence="2" id="KW-1133">Transmembrane helix</keyword>
<dbReference type="EMBL" id="JAPEVA010000078">
    <property type="protein sequence ID" value="KAJ4401109.1"/>
    <property type="molecule type" value="Genomic_DNA"/>
</dbReference>
<feature type="transmembrane region" description="Helical" evidence="2">
    <location>
        <begin position="21"/>
        <end position="46"/>
    </location>
</feature>
<keyword evidence="4" id="KW-1185">Reference proteome</keyword>
<feature type="compositionally biased region" description="Low complexity" evidence="1">
    <location>
        <begin position="164"/>
        <end position="183"/>
    </location>
</feature>
<evidence type="ECO:0000313" key="3">
    <source>
        <dbReference type="EMBL" id="KAJ4401109.1"/>
    </source>
</evidence>
<evidence type="ECO:0000256" key="1">
    <source>
        <dbReference type="SAM" id="MobiDB-lite"/>
    </source>
</evidence>
<keyword evidence="2" id="KW-0812">Transmembrane</keyword>
<evidence type="ECO:0000313" key="4">
    <source>
        <dbReference type="Proteomes" id="UP001140510"/>
    </source>
</evidence>
<organism evidence="3 4">
    <name type="scientific">Didymella pomorum</name>
    <dbReference type="NCBI Taxonomy" id="749634"/>
    <lineage>
        <taxon>Eukaryota</taxon>
        <taxon>Fungi</taxon>
        <taxon>Dikarya</taxon>
        <taxon>Ascomycota</taxon>
        <taxon>Pezizomycotina</taxon>
        <taxon>Dothideomycetes</taxon>
        <taxon>Pleosporomycetidae</taxon>
        <taxon>Pleosporales</taxon>
        <taxon>Pleosporineae</taxon>
        <taxon>Didymellaceae</taxon>
        <taxon>Didymella</taxon>
    </lineage>
</organism>
<protein>
    <submittedName>
        <fullName evidence="3">Pre-mRNA-splicing factor 8</fullName>
    </submittedName>
</protein>
<proteinExistence type="predicted"/>
<keyword evidence="2" id="KW-0472">Membrane</keyword>
<evidence type="ECO:0000256" key="2">
    <source>
        <dbReference type="SAM" id="Phobius"/>
    </source>
</evidence>
<feature type="compositionally biased region" description="Acidic residues" evidence="1">
    <location>
        <begin position="130"/>
        <end position="140"/>
    </location>
</feature>
<dbReference type="AlphaFoldDB" id="A0A9W9D500"/>
<comment type="caution">
    <text evidence="3">The sequence shown here is derived from an EMBL/GenBank/DDBJ whole genome shotgun (WGS) entry which is preliminary data.</text>
</comment>
<gene>
    <name evidence="3" type="primary">PRP8_1</name>
    <name evidence="3" type="ORF">N0V91_008131</name>
</gene>
<feature type="transmembrane region" description="Helical" evidence="2">
    <location>
        <begin position="76"/>
        <end position="96"/>
    </location>
</feature>
<accession>A0A9W9D500</accession>
<feature type="region of interest" description="Disordered" evidence="1">
    <location>
        <begin position="117"/>
        <end position="185"/>
    </location>
</feature>
<feature type="compositionally biased region" description="Basic and acidic residues" evidence="1">
    <location>
        <begin position="141"/>
        <end position="161"/>
    </location>
</feature>
<sequence length="243" mass="27113">MSSSTSSPRPRAQITPREPTLVANIYISTLQFIAALLLLLMLLWHISTVSLVKKYYMPEWCVADFMAELQKEWRTAVWVVVLTLVPIDCAHALLCLDWWCLLRYGRDDSFVPMGYGAAENSSERPGNLPSEEEGGLDEEKEAVHIRKHELDRSRITHDRTTDISTPSHLSTDSPPSSSSVGTPGPSPPYTYHLFLHRRLSTRAQTTLLSIFDSTILTVLAGHITSHPTSSAYYATSPTATRTV</sequence>